<proteinExistence type="predicted"/>
<accession>A0ABD6HVE3</accession>
<organism evidence="1 2">
    <name type="scientific">Serratia marcescens</name>
    <dbReference type="NCBI Taxonomy" id="615"/>
    <lineage>
        <taxon>Bacteria</taxon>
        <taxon>Pseudomonadati</taxon>
        <taxon>Pseudomonadota</taxon>
        <taxon>Gammaproteobacteria</taxon>
        <taxon>Enterobacterales</taxon>
        <taxon>Yersiniaceae</taxon>
        <taxon>Serratia</taxon>
    </lineage>
</organism>
<sequence>MSEPLVLTVEQIKELARFAEEEGQPSYTITTGTIPAFEAEDGEMVEEYNGLIAYSDSEEHSVLQLG</sequence>
<evidence type="ECO:0000313" key="2">
    <source>
        <dbReference type="Proteomes" id="UP000443014"/>
    </source>
</evidence>
<protein>
    <submittedName>
        <fullName evidence="1">Uncharacterized protein</fullName>
    </submittedName>
</protein>
<dbReference type="Proteomes" id="UP000443014">
    <property type="component" value="Unassembled WGS sequence"/>
</dbReference>
<comment type="caution">
    <text evidence="1">The sequence shown here is derived from an EMBL/GenBank/DDBJ whole genome shotgun (WGS) entry which is preliminary data.</text>
</comment>
<dbReference type="EMBL" id="WNKC01000012">
    <property type="protein sequence ID" value="MVF06583.1"/>
    <property type="molecule type" value="Genomic_DNA"/>
</dbReference>
<dbReference type="RefSeq" id="WP_154871401.1">
    <property type="nucleotide sequence ID" value="NZ_JAOEGE010000001.1"/>
</dbReference>
<gene>
    <name evidence="1" type="ORF">GMA22_25450</name>
</gene>
<evidence type="ECO:0000313" key="1">
    <source>
        <dbReference type="EMBL" id="MVF06583.1"/>
    </source>
</evidence>
<dbReference type="AlphaFoldDB" id="A0ABD6HVE3"/>
<name>A0ABD6HVE3_SERMA</name>
<reference evidence="1 2" key="1">
    <citation type="submission" date="2019-11" db="EMBL/GenBank/DDBJ databases">
        <title>Whole genome sequence of a plant growth promoting strain Serratia marcescens BTL07 isolated from the rhizoplane of Chili (Capsicum annuum).</title>
        <authorList>
            <person name="Dutta S."/>
            <person name="Khatun A."/>
            <person name="Gupta D.R."/>
            <person name="Surovy M.Z."/>
            <person name="Rahman M.M."/>
            <person name="Mahmud N.U."/>
            <person name="Emes R."/>
            <person name="Warry A."/>
            <person name="West H."/>
            <person name="Clarke M.L."/>
            <person name="Islam M.T."/>
        </authorList>
    </citation>
    <scope>NUCLEOTIDE SEQUENCE [LARGE SCALE GENOMIC DNA]</scope>
    <source>
        <strain evidence="1 2">BTL07</strain>
    </source>
</reference>